<dbReference type="AlphaFoldDB" id="A0A8X8AUW5"/>
<reference evidence="2 3" key="1">
    <citation type="submission" date="2020-02" db="EMBL/GenBank/DDBJ databases">
        <authorList>
            <person name="Ma Q."/>
            <person name="Huang Y."/>
            <person name="Song X."/>
            <person name="Pei D."/>
        </authorList>
    </citation>
    <scope>NUCLEOTIDE SEQUENCE [LARGE SCALE GENOMIC DNA]</scope>
    <source>
        <strain evidence="2">Sxm20200214</strain>
        <tissue evidence="2">Leaf</tissue>
    </source>
</reference>
<evidence type="ECO:0000313" key="2">
    <source>
        <dbReference type="EMBL" id="KAG2313854.1"/>
    </source>
</evidence>
<feature type="compositionally biased region" description="Basic and acidic residues" evidence="1">
    <location>
        <begin position="256"/>
        <end position="266"/>
    </location>
</feature>
<sequence>MGEMERNIRRGLGLPEGTIHNSRKRKGGDDHHGQTSSLDSIGLETQEKNRKGKRKKMGVSASVGKIQSYSLRRGGGDDVSQEPRRNNPAAAQRETVNVSGKGRTARPFQNKPQQETRTPSSGNDEQPQQNNFDNARTPPTFGNVTDQQQQTPSNALTLYRDPLCVQPRSYVLPPEKPSTLRFKMEGGSPVAWEKTNTHIYRSVGSVRSFHPPRRGNLDSKAKARRPVSPVEGAQLRDNVSVTAQSPPPVESVEAQDGPRKDDEPVNDRTAGPLENPSPKETSGPNAGTISSGETIGAQDTGTSNDVEYGQQDEDGHE</sequence>
<keyword evidence="3" id="KW-1185">Reference proteome</keyword>
<feature type="compositionally biased region" description="Polar residues" evidence="1">
    <location>
        <begin position="110"/>
        <end position="134"/>
    </location>
</feature>
<dbReference type="Proteomes" id="UP000886595">
    <property type="component" value="Unassembled WGS sequence"/>
</dbReference>
<evidence type="ECO:0000256" key="1">
    <source>
        <dbReference type="SAM" id="MobiDB-lite"/>
    </source>
</evidence>
<feature type="region of interest" description="Disordered" evidence="1">
    <location>
        <begin position="202"/>
        <end position="317"/>
    </location>
</feature>
<feature type="region of interest" description="Disordered" evidence="1">
    <location>
        <begin position="1"/>
        <end position="161"/>
    </location>
</feature>
<dbReference type="EMBL" id="JAAMPC010000004">
    <property type="protein sequence ID" value="KAG2313854.1"/>
    <property type="molecule type" value="Genomic_DNA"/>
</dbReference>
<comment type="caution">
    <text evidence="2">The sequence shown here is derived from an EMBL/GenBank/DDBJ whole genome shotgun (WGS) entry which is preliminary data.</text>
</comment>
<evidence type="ECO:0000313" key="3">
    <source>
        <dbReference type="Proteomes" id="UP000886595"/>
    </source>
</evidence>
<proteinExistence type="predicted"/>
<gene>
    <name evidence="2" type="ORF">Bca52824_016976</name>
</gene>
<name>A0A8X8AUW5_BRACI</name>
<feature type="compositionally biased region" description="Polar residues" evidence="1">
    <location>
        <begin position="140"/>
        <end position="156"/>
    </location>
</feature>
<feature type="compositionally biased region" description="Polar residues" evidence="1">
    <location>
        <begin position="278"/>
        <end position="305"/>
    </location>
</feature>
<accession>A0A8X8AUW5</accession>
<organism evidence="2 3">
    <name type="scientific">Brassica carinata</name>
    <name type="common">Ethiopian mustard</name>
    <name type="synonym">Abyssinian cabbage</name>
    <dbReference type="NCBI Taxonomy" id="52824"/>
    <lineage>
        <taxon>Eukaryota</taxon>
        <taxon>Viridiplantae</taxon>
        <taxon>Streptophyta</taxon>
        <taxon>Embryophyta</taxon>
        <taxon>Tracheophyta</taxon>
        <taxon>Spermatophyta</taxon>
        <taxon>Magnoliopsida</taxon>
        <taxon>eudicotyledons</taxon>
        <taxon>Gunneridae</taxon>
        <taxon>Pentapetalae</taxon>
        <taxon>rosids</taxon>
        <taxon>malvids</taxon>
        <taxon>Brassicales</taxon>
        <taxon>Brassicaceae</taxon>
        <taxon>Brassiceae</taxon>
        <taxon>Brassica</taxon>
    </lineage>
</organism>
<protein>
    <submittedName>
        <fullName evidence="2">Uncharacterized protein</fullName>
    </submittedName>
</protein>